<dbReference type="AlphaFoldDB" id="A0AAE3M4Y9"/>
<dbReference type="InterPro" id="IPR025455">
    <property type="entry name" value="DUF4276"/>
</dbReference>
<proteinExistence type="predicted"/>
<gene>
    <name evidence="1" type="ORF">OM075_12170</name>
</gene>
<dbReference type="Pfam" id="PF14103">
    <property type="entry name" value="DUF4276"/>
    <property type="match status" value="1"/>
</dbReference>
<accession>A0AAE3M4Y9</accession>
<evidence type="ECO:0000313" key="2">
    <source>
        <dbReference type="Proteomes" id="UP001209229"/>
    </source>
</evidence>
<dbReference type="RefSeq" id="WP_301190794.1">
    <property type="nucleotide sequence ID" value="NZ_JAPDPJ010000026.1"/>
</dbReference>
<keyword evidence="2" id="KW-1185">Reference proteome</keyword>
<sequence>MKRLVFIVEGDTEIILVEKIIMPYLVAQGITNPVNCQTITTNRKQNKKGGVSTYGKFKNEVNRTLRQGNVLVTTLIDFFKLPADFPEFTHDSHNIGDIETAILKDFGDNENFIPYIQRHELEALMFSSRDGFDLVIDDEKKIALIDAINKEYPNPEDINNSPQTAPSKRLGKIFNYDKTGDGEMILEMVGIEPMLEKCPRFAEWIGKIVNRLKG</sequence>
<organism evidence="1 2">
    <name type="scientific">Plebeiibacterium sediminum</name>
    <dbReference type="NCBI Taxonomy" id="2992112"/>
    <lineage>
        <taxon>Bacteria</taxon>
        <taxon>Pseudomonadati</taxon>
        <taxon>Bacteroidota</taxon>
        <taxon>Bacteroidia</taxon>
        <taxon>Marinilabiliales</taxon>
        <taxon>Marinilabiliaceae</taxon>
        <taxon>Plebeiibacterium</taxon>
    </lineage>
</organism>
<name>A0AAE3M4Y9_9BACT</name>
<evidence type="ECO:0000313" key="1">
    <source>
        <dbReference type="EMBL" id="MCW3787229.1"/>
    </source>
</evidence>
<dbReference type="Proteomes" id="UP001209229">
    <property type="component" value="Unassembled WGS sequence"/>
</dbReference>
<dbReference type="EMBL" id="JAPDPJ010000026">
    <property type="protein sequence ID" value="MCW3787229.1"/>
    <property type="molecule type" value="Genomic_DNA"/>
</dbReference>
<comment type="caution">
    <text evidence="1">The sequence shown here is derived from an EMBL/GenBank/DDBJ whole genome shotgun (WGS) entry which is preliminary data.</text>
</comment>
<reference evidence="1" key="1">
    <citation type="submission" date="2022-10" db="EMBL/GenBank/DDBJ databases">
        <authorList>
            <person name="Yu W.X."/>
        </authorList>
    </citation>
    <scope>NUCLEOTIDE SEQUENCE</scope>
    <source>
        <strain evidence="1">AAT</strain>
    </source>
</reference>
<protein>
    <submittedName>
        <fullName evidence="1">DUF4276 family protein</fullName>
    </submittedName>
</protein>